<keyword evidence="3 4" id="KW-0732">Signal</keyword>
<dbReference type="OrthoDB" id="250606at2"/>
<dbReference type="EMBL" id="LT629704">
    <property type="protein sequence ID" value="SDN34788.1"/>
    <property type="molecule type" value="Genomic_DNA"/>
</dbReference>
<evidence type="ECO:0000259" key="5">
    <source>
        <dbReference type="Pfam" id="PF13407"/>
    </source>
</evidence>
<sequence length="310" mass="32551">MNFKRLFPVIALAAVMSNVVQARELKSLGISMGSLGNPYFVTLADGATARAKALNPNVKVTSVSADYDLSKQFSQIDNFISSKVDLILLNAVDPSAMASAIKKARDAGIVVVAVDVDAKGVNATVQTDNVEAGKLACQFLVDKLAGKGNVIIQNGPQVTAVTDRVKGCKAALASAPDIKVLSDDQDGKGSREGGLNVMQGYLTRFPKIDGLFAINDPQAIGSDLAAKQLKRSGIIITSVDGAPDIEHALKSDTQIQASASQDPWAMAQTAVNVGNDMLNDKAPAEAVTLLTPKLITRDNVATYSGWSSKH</sequence>
<dbReference type="GO" id="GO:0030246">
    <property type="term" value="F:carbohydrate binding"/>
    <property type="evidence" value="ECO:0007669"/>
    <property type="project" value="UniProtKB-ARBA"/>
</dbReference>
<dbReference type="PANTHER" id="PTHR46847">
    <property type="entry name" value="D-ALLOSE-BINDING PERIPLASMIC PROTEIN-RELATED"/>
    <property type="match status" value="1"/>
</dbReference>
<dbReference type="Gene3D" id="3.40.50.2300">
    <property type="match status" value="2"/>
</dbReference>
<reference evidence="6 9" key="1">
    <citation type="submission" date="2015-01" db="EMBL/GenBank/DDBJ databases">
        <title>Genome Sequence of Pseudomonas antarctica CMS 35.</title>
        <authorList>
            <person name="Voget S."/>
            <person name="Chow J."/>
            <person name="Daniel R."/>
            <person name="Streit W."/>
        </authorList>
    </citation>
    <scope>NUCLEOTIDE SEQUENCE [LARGE SCALE GENOMIC DNA]</scope>
    <source>
        <strain evidence="6 9">CMS 35</strain>
    </source>
</reference>
<feature type="domain" description="Periplasmic binding protein" evidence="5">
    <location>
        <begin position="29"/>
        <end position="281"/>
    </location>
</feature>
<evidence type="ECO:0000256" key="3">
    <source>
        <dbReference type="ARBA" id="ARBA00022729"/>
    </source>
</evidence>
<evidence type="ECO:0000256" key="4">
    <source>
        <dbReference type="SAM" id="SignalP"/>
    </source>
</evidence>
<dbReference type="GO" id="GO:0030313">
    <property type="term" value="C:cell envelope"/>
    <property type="evidence" value="ECO:0007669"/>
    <property type="project" value="UniProtKB-SubCell"/>
</dbReference>
<evidence type="ECO:0000313" key="8">
    <source>
        <dbReference type="Proteomes" id="UP000182470"/>
    </source>
</evidence>
<dbReference type="PANTHER" id="PTHR46847:SF2">
    <property type="entry name" value="ABC TRANSPORTER SUGAR-BINDING PROTEIN"/>
    <property type="match status" value="1"/>
</dbReference>
<feature type="signal peptide" evidence="4">
    <location>
        <begin position="1"/>
        <end position="22"/>
    </location>
</feature>
<feature type="chain" id="PRO_5009246873" evidence="4">
    <location>
        <begin position="23"/>
        <end position="310"/>
    </location>
</feature>
<evidence type="ECO:0000256" key="1">
    <source>
        <dbReference type="ARBA" id="ARBA00004196"/>
    </source>
</evidence>
<keyword evidence="9" id="KW-1185">Reference proteome</keyword>
<gene>
    <name evidence="6" type="primary">rbsB_3</name>
    <name evidence="6" type="ORF">PSAN_43300</name>
    <name evidence="7" type="ORF">SAMN04490179_3783</name>
</gene>
<dbReference type="Proteomes" id="UP000748067">
    <property type="component" value="Unassembled WGS sequence"/>
</dbReference>
<dbReference type="EMBL" id="JXDI01000002">
    <property type="protein sequence ID" value="KAF2407401.1"/>
    <property type="molecule type" value="Genomic_DNA"/>
</dbReference>
<proteinExistence type="inferred from homology"/>
<dbReference type="RefSeq" id="WP_083358443.1">
    <property type="nucleotide sequence ID" value="NZ_JBJGXR010000007.1"/>
</dbReference>
<evidence type="ECO:0000313" key="9">
    <source>
        <dbReference type="Proteomes" id="UP000748067"/>
    </source>
</evidence>
<comment type="subcellular location">
    <subcellularLocation>
        <location evidence="1">Cell envelope</location>
    </subcellularLocation>
</comment>
<dbReference type="InterPro" id="IPR028082">
    <property type="entry name" value="Peripla_BP_I"/>
</dbReference>
<dbReference type="Pfam" id="PF13407">
    <property type="entry name" value="Peripla_BP_4"/>
    <property type="match status" value="1"/>
</dbReference>
<protein>
    <submittedName>
        <fullName evidence="6">D-ribose-binding periplasmic protein</fullName>
    </submittedName>
    <submittedName>
        <fullName evidence="7">Ribose transport system substrate-binding protein</fullName>
    </submittedName>
</protein>
<dbReference type="Proteomes" id="UP000182470">
    <property type="component" value="Chromosome I"/>
</dbReference>
<reference evidence="7 8" key="2">
    <citation type="submission" date="2016-10" db="EMBL/GenBank/DDBJ databases">
        <authorList>
            <person name="de Groot N.N."/>
        </authorList>
    </citation>
    <scope>NUCLEOTIDE SEQUENCE [LARGE SCALE GENOMIC DNA]</scope>
    <source>
        <strain evidence="7 8">BS2772</strain>
    </source>
</reference>
<evidence type="ECO:0000313" key="6">
    <source>
        <dbReference type="EMBL" id="KAF2407401.1"/>
    </source>
</evidence>
<evidence type="ECO:0000256" key="2">
    <source>
        <dbReference type="ARBA" id="ARBA00007639"/>
    </source>
</evidence>
<accession>A0A1H0AMK3</accession>
<organism evidence="7 8">
    <name type="scientific">Pseudomonas antarctica</name>
    <dbReference type="NCBI Taxonomy" id="219572"/>
    <lineage>
        <taxon>Bacteria</taxon>
        <taxon>Pseudomonadati</taxon>
        <taxon>Pseudomonadota</taxon>
        <taxon>Gammaproteobacteria</taxon>
        <taxon>Pseudomonadales</taxon>
        <taxon>Pseudomonadaceae</taxon>
        <taxon>Pseudomonas</taxon>
    </lineage>
</organism>
<dbReference type="CDD" id="cd06321">
    <property type="entry name" value="PBP1_ABC_sugar_binding-like"/>
    <property type="match status" value="1"/>
</dbReference>
<dbReference type="GO" id="GO:0055085">
    <property type="term" value="P:transmembrane transport"/>
    <property type="evidence" value="ECO:0007669"/>
    <property type="project" value="UniProtKB-ARBA"/>
</dbReference>
<dbReference type="InterPro" id="IPR025997">
    <property type="entry name" value="SBP_2_dom"/>
</dbReference>
<dbReference type="AlphaFoldDB" id="A0A1H0AMK3"/>
<evidence type="ECO:0000313" key="7">
    <source>
        <dbReference type="EMBL" id="SDN34788.1"/>
    </source>
</evidence>
<comment type="similarity">
    <text evidence="2">Belongs to the bacterial solute-binding protein 2 family.</text>
</comment>
<name>A0A1H0AMK3_9PSED</name>
<dbReference type="SUPFAM" id="SSF53822">
    <property type="entry name" value="Periplasmic binding protein-like I"/>
    <property type="match status" value="1"/>
</dbReference>